<feature type="compositionally biased region" description="Pro residues" evidence="1">
    <location>
        <begin position="1"/>
        <end position="12"/>
    </location>
</feature>
<dbReference type="AlphaFoldDB" id="A0A8J5TII2"/>
<evidence type="ECO:0000313" key="3">
    <source>
        <dbReference type="Proteomes" id="UP000729402"/>
    </source>
</evidence>
<evidence type="ECO:0000313" key="2">
    <source>
        <dbReference type="EMBL" id="KAG8078066.1"/>
    </source>
</evidence>
<protein>
    <submittedName>
        <fullName evidence="2">Uncharacterized protein</fullName>
    </submittedName>
</protein>
<sequence>MDLPKRVPPQGPPRGRGSPVAMRRREMEGDENVRALSQSPRRVVAEPERKKVLGERNSGDDGRRGTASPLPPPPRVNPAMSPPSLSACGAGTYDPKTNYTTPRPEFLRYNPGKRREILLRMEREAEDESSSSTSELVVSGSSAEVSDTESDVVDEEEEIPANRGGWARRLFLLLIAVGCSCCYIYCLNSSPSPSSEMGLHFVEPNGSVHNSQGLRPPIENVDSDLVLKESTGKIVHWDNENAIQLYGHRGSARDFMPIAAMGLEDVCPNVPFGEFTCQIGDRSIENVQKSKEEYPLWEQAPEMIVVHFENAEQRREFAGQGGNVIGDSIGSTRTDDMEEGNSEVAHQEQMEDLSYHFPQLASLEKALEPENEVLHNGEGLEIYKLDQGAEPFEYENTAEAAKAIGAMVKFLSSSMKLHLKEMLACLSVAGAVFALLRYFQRTPMSAQVPILAPNPAAKLPVYHSSRSVPLPFFRSQQPVQLTVPKEEPPVNLEVPVQLPLPKQEPHVCLKVPVQLPLHKPDTFVNLNNPVQFPLPKQKNQQKDADNARASDGYTLAHREIDSSRPPVVKLLGEFTLVDDGSSSPRSRKGSNEHVGNVPVEEPSVSLKKDVTMMQKESSVIKSPSARRTRKEEDATPTPLRRSNRLLNRVTSP</sequence>
<proteinExistence type="predicted"/>
<dbReference type="PANTHER" id="PTHR34775:SF2">
    <property type="entry name" value="OS01G0765500 PROTEIN"/>
    <property type="match status" value="1"/>
</dbReference>
<dbReference type="EMBL" id="JAAALK010000282">
    <property type="protein sequence ID" value="KAG8078066.1"/>
    <property type="molecule type" value="Genomic_DNA"/>
</dbReference>
<evidence type="ECO:0000256" key="1">
    <source>
        <dbReference type="SAM" id="MobiDB-lite"/>
    </source>
</evidence>
<feature type="region of interest" description="Disordered" evidence="1">
    <location>
        <begin position="577"/>
        <end position="652"/>
    </location>
</feature>
<feature type="compositionally biased region" description="Basic and acidic residues" evidence="1">
    <location>
        <begin position="23"/>
        <end position="33"/>
    </location>
</feature>
<gene>
    <name evidence="2" type="ORF">GUJ93_ZPchr0007g3724</name>
</gene>
<feature type="compositionally biased region" description="Basic and acidic residues" evidence="1">
    <location>
        <begin position="43"/>
        <end position="64"/>
    </location>
</feature>
<reference evidence="2" key="2">
    <citation type="submission" date="2021-02" db="EMBL/GenBank/DDBJ databases">
        <authorList>
            <person name="Kimball J.A."/>
            <person name="Haas M.W."/>
            <person name="Macchietto M."/>
            <person name="Kono T."/>
            <person name="Duquette J."/>
            <person name="Shao M."/>
        </authorList>
    </citation>
    <scope>NUCLEOTIDE SEQUENCE</scope>
    <source>
        <tissue evidence="2">Fresh leaf tissue</tissue>
    </source>
</reference>
<comment type="caution">
    <text evidence="2">The sequence shown here is derived from an EMBL/GenBank/DDBJ whole genome shotgun (WGS) entry which is preliminary data.</text>
</comment>
<dbReference type="OrthoDB" id="1938687at2759"/>
<name>A0A8J5TII2_ZIZPA</name>
<keyword evidence="3" id="KW-1185">Reference proteome</keyword>
<feature type="region of interest" description="Disordered" evidence="1">
    <location>
        <begin position="122"/>
        <end position="159"/>
    </location>
</feature>
<dbReference type="Proteomes" id="UP000729402">
    <property type="component" value="Unassembled WGS sequence"/>
</dbReference>
<reference evidence="2" key="1">
    <citation type="journal article" date="2021" name="bioRxiv">
        <title>Whole Genome Assembly and Annotation of Northern Wild Rice, Zizania palustris L., Supports a Whole Genome Duplication in the Zizania Genus.</title>
        <authorList>
            <person name="Haas M."/>
            <person name="Kono T."/>
            <person name="Macchietto M."/>
            <person name="Millas R."/>
            <person name="McGilp L."/>
            <person name="Shao M."/>
            <person name="Duquette J."/>
            <person name="Hirsch C.N."/>
            <person name="Kimball J."/>
        </authorList>
    </citation>
    <scope>NUCLEOTIDE SEQUENCE</scope>
    <source>
        <tissue evidence="2">Fresh leaf tissue</tissue>
    </source>
</reference>
<organism evidence="2 3">
    <name type="scientific">Zizania palustris</name>
    <name type="common">Northern wild rice</name>
    <dbReference type="NCBI Taxonomy" id="103762"/>
    <lineage>
        <taxon>Eukaryota</taxon>
        <taxon>Viridiplantae</taxon>
        <taxon>Streptophyta</taxon>
        <taxon>Embryophyta</taxon>
        <taxon>Tracheophyta</taxon>
        <taxon>Spermatophyta</taxon>
        <taxon>Magnoliopsida</taxon>
        <taxon>Liliopsida</taxon>
        <taxon>Poales</taxon>
        <taxon>Poaceae</taxon>
        <taxon>BOP clade</taxon>
        <taxon>Oryzoideae</taxon>
        <taxon>Oryzeae</taxon>
        <taxon>Zizaniinae</taxon>
        <taxon>Zizania</taxon>
    </lineage>
</organism>
<dbReference type="PANTHER" id="PTHR34775">
    <property type="entry name" value="TRANSMEMBRANE PROTEIN"/>
    <property type="match status" value="1"/>
</dbReference>
<feature type="compositionally biased region" description="Acidic residues" evidence="1">
    <location>
        <begin position="146"/>
        <end position="159"/>
    </location>
</feature>
<feature type="region of interest" description="Disordered" evidence="1">
    <location>
        <begin position="1"/>
        <end position="107"/>
    </location>
</feature>
<accession>A0A8J5TII2</accession>
<feature type="compositionally biased region" description="Low complexity" evidence="1">
    <location>
        <begin position="130"/>
        <end position="145"/>
    </location>
</feature>